<dbReference type="RefSeq" id="XP_008597289.1">
    <property type="nucleotide sequence ID" value="XM_008599067.1"/>
</dbReference>
<dbReference type="Gene3D" id="3.80.10.10">
    <property type="entry name" value="Ribonuclease Inhibitor"/>
    <property type="match status" value="1"/>
</dbReference>
<accession>J5JZ28</accession>
<sequence length="438" mass="49932">MEAPDPIARALAQPHIVQAICSHLPKKSLGSASLVNRDFFNFATEEKWFAGSLSTLALRTQISRRQLFASKVRRLVMTPTKMVQYSKAFRRIQFSGLKYLSLVSYSGLREEDEKAAIDRELLHRYLQPQLTHLVLRKSRITDLFLHEVESTCQNLRSLRLDLLWAHYTDEALAALIAANPLLEHLRVKPRDRENSEAFAGDELHPLTDDVMDATLLQCARQRKLLSLRIGTDVILKPEPFQRICDQVPEPFPLLREFSGYVPSMAAPLLGQWCKHMHQLDMVFDDSEVPVLREISKMKNLRSMEIDLASGATICSLDMVSLQALSKLEVFSLICEDKSWPQLPLACDDFQKWMASFPNLNVFELEVNIGRHDHCTDGCLATLSRGWSRLERLTWPGIIHFGKLDLEDSTMPLFPNLEDLTVENATVSKDNQWVPKSVP</sequence>
<dbReference type="SUPFAM" id="SSF52047">
    <property type="entry name" value="RNI-like"/>
    <property type="match status" value="1"/>
</dbReference>
<dbReference type="HOGENOM" id="CLU_625539_0_0_1"/>
<proteinExistence type="predicted"/>
<protein>
    <recommendedName>
        <fullName evidence="3">F-box domain-containing protein</fullName>
    </recommendedName>
</protein>
<dbReference type="GeneID" id="19886982"/>
<dbReference type="AlphaFoldDB" id="J5JZ28"/>
<reference evidence="1 2" key="1">
    <citation type="journal article" date="2012" name="Sci. Rep.">
        <title>Genomic perspectives on the evolution of fungal entomopathogenicity in Beauveria bassiana.</title>
        <authorList>
            <person name="Xiao G."/>
            <person name="Ying S.H."/>
            <person name="Zheng P."/>
            <person name="Wang Z.L."/>
            <person name="Zhang S."/>
            <person name="Xie X.Q."/>
            <person name="Shang Y."/>
            <person name="St Leger R.J."/>
            <person name="Zhao G.P."/>
            <person name="Wang C."/>
            <person name="Feng M.G."/>
        </authorList>
    </citation>
    <scope>NUCLEOTIDE SEQUENCE [LARGE SCALE GENOMIC DNA]</scope>
    <source>
        <strain evidence="1 2">ARSEF 2860</strain>
    </source>
</reference>
<dbReference type="InterPro" id="IPR032675">
    <property type="entry name" value="LRR_dom_sf"/>
</dbReference>
<name>J5JZ28_BEAB2</name>
<organism evidence="1 2">
    <name type="scientific">Beauveria bassiana (strain ARSEF 2860)</name>
    <name type="common">White muscardine disease fungus</name>
    <name type="synonym">Tritirachium shiotae</name>
    <dbReference type="NCBI Taxonomy" id="655819"/>
    <lineage>
        <taxon>Eukaryota</taxon>
        <taxon>Fungi</taxon>
        <taxon>Dikarya</taxon>
        <taxon>Ascomycota</taxon>
        <taxon>Pezizomycotina</taxon>
        <taxon>Sordariomycetes</taxon>
        <taxon>Hypocreomycetidae</taxon>
        <taxon>Hypocreales</taxon>
        <taxon>Cordycipitaceae</taxon>
        <taxon>Beauveria</taxon>
    </lineage>
</organism>
<dbReference type="EMBL" id="JH725157">
    <property type="protein sequence ID" value="EJP67396.1"/>
    <property type="molecule type" value="Genomic_DNA"/>
</dbReference>
<evidence type="ECO:0008006" key="3">
    <source>
        <dbReference type="Google" id="ProtNLM"/>
    </source>
</evidence>
<keyword evidence="2" id="KW-1185">Reference proteome</keyword>
<evidence type="ECO:0000313" key="1">
    <source>
        <dbReference type="EMBL" id="EJP67396.1"/>
    </source>
</evidence>
<evidence type="ECO:0000313" key="2">
    <source>
        <dbReference type="Proteomes" id="UP000002762"/>
    </source>
</evidence>
<dbReference type="InParanoid" id="J5JZ28"/>
<gene>
    <name evidence="1" type="ORF">BBA_03970</name>
</gene>
<dbReference type="Proteomes" id="UP000002762">
    <property type="component" value="Unassembled WGS sequence"/>
</dbReference>